<name>A0A978V5R5_ZIZJJ</name>
<reference evidence="1" key="1">
    <citation type="journal article" date="2021" name="Front. Plant Sci.">
        <title>Chromosome-Scale Genome Assembly for Chinese Sour Jujube and Insights Into Its Genome Evolution and Domestication Signature.</title>
        <authorList>
            <person name="Shen L.-Y."/>
            <person name="Luo H."/>
            <person name="Wang X.-L."/>
            <person name="Wang X.-M."/>
            <person name="Qiu X.-J."/>
            <person name="Liu H."/>
            <person name="Zhou S.-S."/>
            <person name="Jia K.-H."/>
            <person name="Nie S."/>
            <person name="Bao Y.-T."/>
            <person name="Zhang R.-G."/>
            <person name="Yun Q.-Z."/>
            <person name="Chai Y.-H."/>
            <person name="Lu J.-Y."/>
            <person name="Li Y."/>
            <person name="Zhao S.-W."/>
            <person name="Mao J.-F."/>
            <person name="Jia S.-G."/>
            <person name="Mao Y.-M."/>
        </authorList>
    </citation>
    <scope>NUCLEOTIDE SEQUENCE</scope>
    <source>
        <strain evidence="1">AT0</strain>
        <tissue evidence="1">Leaf</tissue>
    </source>
</reference>
<proteinExistence type="predicted"/>
<dbReference type="AlphaFoldDB" id="A0A978V5R5"/>
<protein>
    <submittedName>
        <fullName evidence="1">Uncharacterized protein</fullName>
    </submittedName>
</protein>
<dbReference type="Proteomes" id="UP000813462">
    <property type="component" value="Unassembled WGS sequence"/>
</dbReference>
<organism evidence="1 2">
    <name type="scientific">Ziziphus jujuba var. spinosa</name>
    <dbReference type="NCBI Taxonomy" id="714518"/>
    <lineage>
        <taxon>Eukaryota</taxon>
        <taxon>Viridiplantae</taxon>
        <taxon>Streptophyta</taxon>
        <taxon>Embryophyta</taxon>
        <taxon>Tracheophyta</taxon>
        <taxon>Spermatophyta</taxon>
        <taxon>Magnoliopsida</taxon>
        <taxon>eudicotyledons</taxon>
        <taxon>Gunneridae</taxon>
        <taxon>Pentapetalae</taxon>
        <taxon>rosids</taxon>
        <taxon>fabids</taxon>
        <taxon>Rosales</taxon>
        <taxon>Rhamnaceae</taxon>
        <taxon>Paliureae</taxon>
        <taxon>Ziziphus</taxon>
    </lineage>
</organism>
<sequence length="277" mass="31675">MLFNLRHIDLDGTHLEMILDGILRKLCRLRYLLIGKFGTSTLKVRGGETMKLRKLETSKGQLYIWMILMHISITGEDSLVLPRDVQPVHFQHWDDVICLCDIASLKNAKQLSKCFMSPWIHVLKSESLGATQAATSTFSWVRNLSETKKLVVEAGCFPPVIMMLELLDPRPHNIVTSRQFSSLYHFLELFNSPPPPQLECNSKVETRPPEEFQLFDLNLVLITSPSDQELRKELFHSSFCNHIDNQGICFYDSALLLCALVELVQGLELAENLTYLE</sequence>
<comment type="caution">
    <text evidence="1">The sequence shown here is derived from an EMBL/GenBank/DDBJ whole genome shotgun (WGS) entry which is preliminary data.</text>
</comment>
<accession>A0A978V5R5</accession>
<dbReference type="EMBL" id="JAEACU010000007">
    <property type="protein sequence ID" value="KAH7522698.1"/>
    <property type="molecule type" value="Genomic_DNA"/>
</dbReference>
<gene>
    <name evidence="1" type="ORF">FEM48_Zijuj07G0166200</name>
</gene>
<evidence type="ECO:0000313" key="2">
    <source>
        <dbReference type="Proteomes" id="UP000813462"/>
    </source>
</evidence>
<evidence type="ECO:0000313" key="1">
    <source>
        <dbReference type="EMBL" id="KAH7522698.1"/>
    </source>
</evidence>